<sequence length="127" mass="14841">MVTTIRNNFLQVIIHIYLWRHIRFTNHQANFTRQQVMFFAVIDQVTNIEEERIVVENNKRLTFPYCALHFCEFSLAVFTVAFFTIAMSAMNRMFVWFVLTFSVSGTSPARHLLIISPKATMAIYPAS</sequence>
<gene>
    <name evidence="2" type="ORF">SDC9_174772</name>
</gene>
<dbReference type="EMBL" id="VSSQ01077192">
    <property type="protein sequence ID" value="MPN27341.1"/>
    <property type="molecule type" value="Genomic_DNA"/>
</dbReference>
<name>A0A645GK50_9ZZZZ</name>
<accession>A0A645GK50</accession>
<keyword evidence="1" id="KW-1133">Transmembrane helix</keyword>
<keyword evidence="1" id="KW-0472">Membrane</keyword>
<feature type="transmembrane region" description="Helical" evidence="1">
    <location>
        <begin position="93"/>
        <end position="113"/>
    </location>
</feature>
<evidence type="ECO:0000256" key="1">
    <source>
        <dbReference type="SAM" id="Phobius"/>
    </source>
</evidence>
<evidence type="ECO:0000313" key="2">
    <source>
        <dbReference type="EMBL" id="MPN27341.1"/>
    </source>
</evidence>
<reference evidence="2" key="1">
    <citation type="submission" date="2019-08" db="EMBL/GenBank/DDBJ databases">
        <authorList>
            <person name="Kucharzyk K."/>
            <person name="Murdoch R.W."/>
            <person name="Higgins S."/>
            <person name="Loffler F."/>
        </authorList>
    </citation>
    <scope>NUCLEOTIDE SEQUENCE</scope>
</reference>
<proteinExistence type="predicted"/>
<dbReference type="AlphaFoldDB" id="A0A645GK50"/>
<organism evidence="2">
    <name type="scientific">bioreactor metagenome</name>
    <dbReference type="NCBI Taxonomy" id="1076179"/>
    <lineage>
        <taxon>unclassified sequences</taxon>
        <taxon>metagenomes</taxon>
        <taxon>ecological metagenomes</taxon>
    </lineage>
</organism>
<keyword evidence="1" id="KW-0812">Transmembrane</keyword>
<comment type="caution">
    <text evidence="2">The sequence shown here is derived from an EMBL/GenBank/DDBJ whole genome shotgun (WGS) entry which is preliminary data.</text>
</comment>
<feature type="transmembrane region" description="Helical" evidence="1">
    <location>
        <begin position="66"/>
        <end position="87"/>
    </location>
</feature>
<protein>
    <submittedName>
        <fullName evidence="2">Uncharacterized protein</fullName>
    </submittedName>
</protein>